<feature type="domain" description="Fibronectin type-III" evidence="3">
    <location>
        <begin position="584"/>
        <end position="690"/>
    </location>
</feature>
<dbReference type="InterPro" id="IPR050991">
    <property type="entry name" value="ECM_Regulatory_Proteins"/>
</dbReference>
<dbReference type="InterPro" id="IPR036116">
    <property type="entry name" value="FN3_sf"/>
</dbReference>
<feature type="domain" description="Fibronectin type-III" evidence="3">
    <location>
        <begin position="1"/>
        <end position="96"/>
    </location>
</feature>
<sequence length="882" mass="96015">MAWTAPADPPESDTVQNYYLAYRPGDPLVTEIDWITSNVISNGLPEPSAPGSPEQYRLTGLDPGIFYGISLRTDDAAGNLSHLSPPFADSTMAEPPPPPPPDTLPPYPIDDLAVLYRDTTSVILEWTVPQDQGGSSLASYEIRLSVSSDPIDETTWPSATPYPSSPLPHEPATQQTISWKGLEPGTSYAAAVKTRDMQGNLSELSNPLVFETDTLYIPPEVDETPPSRVDDFRVVSVLTDGFRLLWTMTGDDGMEGLADSMAVALTAGDTPIEDEAAWMGAAKLQDLPSIEPPGTEMQFDLSGLEPESAYALAIRVFDEAGNVSPMSPPLVHRTLALPDTMDPEPIIDLTLAAVGTTFVQLEWTAPGDPDGELQRYILGWKFGDWEPSLRAWELAAKDSTSLPAPSPPGSLETVRLEGLLPDTTYSFQIRCRDAADHLSEEGTVLTIETLPLEDPPDPPDDPPPPWPITDLSLADVGLDWMILTWSAPPDSGDLIISYVLGIYPGSPIEDEAGWESALHLTEGLPPPAPEGAVQSVRIDDISLKNGSGVALRALFNEDSLTALANPLWIDPQTQPPEDPEPPAAVDDLHILSIGPEELVLEWTAPHPGLHGGDVISYELGISPEMITEESWDLVEKIEDPPLPAAPGTMQDWWVGDLTEGTLYIFALKSRSEDLLWSPLSNLLTLTTPQIDAVPPLPPSTLNVQWLEEDLLLLEWPPVNDPYLTGYHVYQRLGAGEFMRVTVEPVSAPRLELTAPTADAPVLYAVTSVNRWGLESALSEETMLYTDAFRLMCPRPHPARASARFQLSLPPAPGGNVQLQAAVYTLSGRRLFMLWNGPVRAGREIELIWDGLSESGRPVTPGFYLLRVRAGNDVRGMKFLLIE</sequence>
<dbReference type="SUPFAM" id="SSF49265">
    <property type="entry name" value="Fibronectin type III"/>
    <property type="match status" value="3"/>
</dbReference>
<evidence type="ECO:0000313" key="4">
    <source>
        <dbReference type="EMBL" id="MBU2689405.1"/>
    </source>
</evidence>
<comment type="caution">
    <text evidence="4">The sequence shown here is derived from an EMBL/GenBank/DDBJ whole genome shotgun (WGS) entry which is preliminary data.</text>
</comment>
<feature type="domain" description="Fibronectin type-III" evidence="3">
    <location>
        <begin position="225"/>
        <end position="337"/>
    </location>
</feature>
<dbReference type="Gene3D" id="2.60.40.10">
    <property type="entry name" value="Immunoglobulins"/>
    <property type="match status" value="5"/>
</dbReference>
<organism evidence="4 5">
    <name type="scientific">Eiseniibacteriota bacterium</name>
    <dbReference type="NCBI Taxonomy" id="2212470"/>
    <lineage>
        <taxon>Bacteria</taxon>
        <taxon>Candidatus Eiseniibacteriota</taxon>
    </lineage>
</organism>
<dbReference type="PROSITE" id="PS50853">
    <property type="entry name" value="FN3"/>
    <property type="match status" value="6"/>
</dbReference>
<dbReference type="Gene3D" id="2.60.40.4070">
    <property type="match status" value="1"/>
</dbReference>
<protein>
    <submittedName>
        <fullName evidence="4">Fibronectin type III domain-containing protein</fullName>
    </submittedName>
</protein>
<feature type="domain" description="Fibronectin type-III" evidence="3">
    <location>
        <begin position="108"/>
        <end position="215"/>
    </location>
</feature>
<dbReference type="PANTHER" id="PTHR46708">
    <property type="entry name" value="TENASCIN"/>
    <property type="match status" value="1"/>
</dbReference>
<feature type="domain" description="Fibronectin type-III" evidence="3">
    <location>
        <begin position="345"/>
        <end position="452"/>
    </location>
</feature>
<evidence type="ECO:0000256" key="1">
    <source>
        <dbReference type="ARBA" id="ARBA00022737"/>
    </source>
</evidence>
<dbReference type="InterPro" id="IPR013783">
    <property type="entry name" value="Ig-like_fold"/>
</dbReference>
<name>A0A948RR17_UNCEI</name>
<feature type="compositionally biased region" description="Pro residues" evidence="2">
    <location>
        <begin position="94"/>
        <end position="107"/>
    </location>
</feature>
<evidence type="ECO:0000256" key="2">
    <source>
        <dbReference type="SAM" id="MobiDB-lite"/>
    </source>
</evidence>
<feature type="domain" description="Fibronectin type-III" evidence="3">
    <location>
        <begin position="697"/>
        <end position="788"/>
    </location>
</feature>
<dbReference type="EMBL" id="JAHJDP010000004">
    <property type="protein sequence ID" value="MBU2689405.1"/>
    <property type="molecule type" value="Genomic_DNA"/>
</dbReference>
<dbReference type="Pfam" id="PF00041">
    <property type="entry name" value="fn3"/>
    <property type="match status" value="2"/>
</dbReference>
<dbReference type="SMART" id="SM00060">
    <property type="entry name" value="FN3"/>
    <property type="match status" value="6"/>
</dbReference>
<dbReference type="InterPro" id="IPR003961">
    <property type="entry name" value="FN3_dom"/>
</dbReference>
<dbReference type="Proteomes" id="UP000777784">
    <property type="component" value="Unassembled WGS sequence"/>
</dbReference>
<dbReference type="AlphaFoldDB" id="A0A948RR17"/>
<gene>
    <name evidence="4" type="ORF">KJ970_00630</name>
</gene>
<accession>A0A948RR17</accession>
<keyword evidence="1" id="KW-0677">Repeat</keyword>
<reference evidence="4" key="1">
    <citation type="submission" date="2021-05" db="EMBL/GenBank/DDBJ databases">
        <title>Energy efficiency and biological interactions define the core microbiome of deep oligotrophic groundwater.</title>
        <authorList>
            <person name="Mehrshad M."/>
            <person name="Lopez-Fernandez M."/>
            <person name="Bell E."/>
            <person name="Bernier-Latmani R."/>
            <person name="Bertilsson S."/>
            <person name="Dopson M."/>
        </authorList>
    </citation>
    <scope>NUCLEOTIDE SEQUENCE</scope>
    <source>
        <strain evidence="4">Modern_marine.mb.64</strain>
    </source>
</reference>
<dbReference type="PANTHER" id="PTHR46708:SF2">
    <property type="entry name" value="FIBRONECTIN TYPE-III DOMAIN-CONTAINING PROTEIN"/>
    <property type="match status" value="1"/>
</dbReference>
<evidence type="ECO:0000259" key="3">
    <source>
        <dbReference type="PROSITE" id="PS50853"/>
    </source>
</evidence>
<evidence type="ECO:0000313" key="5">
    <source>
        <dbReference type="Proteomes" id="UP000777784"/>
    </source>
</evidence>
<dbReference type="CDD" id="cd00063">
    <property type="entry name" value="FN3"/>
    <property type="match status" value="3"/>
</dbReference>
<proteinExistence type="predicted"/>
<feature type="region of interest" description="Disordered" evidence="2">
    <location>
        <begin position="80"/>
        <end position="107"/>
    </location>
</feature>